<dbReference type="Proteomes" id="UP000028703">
    <property type="component" value="Unassembled WGS sequence"/>
</dbReference>
<sequence>LADGSVTTAKISATGTASATTYLRGDGQWATPSSSGGTATGAIGVMATNTVEQVLPLGSSTAPIETPITFSSYTVSSGVGTFDGTTFTVASAGTYLITTNIVSLNNSSGNPVAIRPGIRLGSNVIAYGVGLSSGNYPAASKGAGIATTTVISLSVNDTISIVGSNQNSGLTASTSINGTTRLSIVKLF</sequence>
<dbReference type="Gene3D" id="2.60.120.40">
    <property type="match status" value="1"/>
</dbReference>
<evidence type="ECO:0008006" key="3">
    <source>
        <dbReference type="Google" id="ProtNLM"/>
    </source>
</evidence>
<dbReference type="EMBL" id="JPRO01000010">
    <property type="protein sequence ID" value="KFF02868.1"/>
    <property type="molecule type" value="Genomic_DNA"/>
</dbReference>
<evidence type="ECO:0000313" key="2">
    <source>
        <dbReference type="Proteomes" id="UP000028703"/>
    </source>
</evidence>
<name>A0A085ZEK4_9FLAO</name>
<gene>
    <name evidence="1" type="ORF">IX38_13010</name>
</gene>
<comment type="caution">
    <text evidence="1">The sequence shown here is derived from an EMBL/GenBank/DDBJ whole genome shotgun (WGS) entry which is preliminary data.</text>
</comment>
<protein>
    <recommendedName>
        <fullName evidence="3">C1q domain-containing protein</fullName>
    </recommendedName>
</protein>
<reference evidence="1 2" key="1">
    <citation type="submission" date="2014-07" db="EMBL/GenBank/DDBJ databases">
        <title>Genome of Chryseobacterium luteum DSM 18605.</title>
        <authorList>
            <person name="Stropko S.J."/>
            <person name="Pipes S.E."/>
            <person name="Newman J.D."/>
        </authorList>
    </citation>
    <scope>NUCLEOTIDE SEQUENCE [LARGE SCALE GENOMIC DNA]</scope>
    <source>
        <strain evidence="1 2">DSM 18605</strain>
    </source>
</reference>
<dbReference type="InterPro" id="IPR008983">
    <property type="entry name" value="Tumour_necrosis_fac-like_dom"/>
</dbReference>
<proteinExistence type="predicted"/>
<dbReference type="AlphaFoldDB" id="A0A085ZEK4"/>
<accession>A0A085ZEK4</accession>
<keyword evidence="2" id="KW-1185">Reference proteome</keyword>
<dbReference type="RefSeq" id="WP_034705415.1">
    <property type="nucleotide sequence ID" value="NZ_JPRO01000010.1"/>
</dbReference>
<organism evidence="1 2">
    <name type="scientific">Chryseobacterium luteum</name>
    <dbReference type="NCBI Taxonomy" id="421531"/>
    <lineage>
        <taxon>Bacteria</taxon>
        <taxon>Pseudomonadati</taxon>
        <taxon>Bacteroidota</taxon>
        <taxon>Flavobacteriia</taxon>
        <taxon>Flavobacteriales</taxon>
        <taxon>Weeksellaceae</taxon>
        <taxon>Chryseobacterium group</taxon>
        <taxon>Chryseobacterium</taxon>
    </lineage>
</organism>
<feature type="non-terminal residue" evidence="1">
    <location>
        <position position="1"/>
    </location>
</feature>
<evidence type="ECO:0000313" key="1">
    <source>
        <dbReference type="EMBL" id="KFF02868.1"/>
    </source>
</evidence>